<dbReference type="EC" id="2.7.-.-" evidence="6"/>
<dbReference type="EMBL" id="CAJNOH010000260">
    <property type="protein sequence ID" value="CAF0972799.1"/>
    <property type="molecule type" value="Genomic_DNA"/>
</dbReference>
<reference evidence="9" key="1">
    <citation type="submission" date="2021-02" db="EMBL/GenBank/DDBJ databases">
        <authorList>
            <person name="Nowell W R."/>
        </authorList>
    </citation>
    <scope>NUCLEOTIDE SEQUENCE</scope>
</reference>
<dbReference type="InterPro" id="IPR038286">
    <property type="entry name" value="IPK_sf"/>
</dbReference>
<evidence type="ECO:0000256" key="6">
    <source>
        <dbReference type="RuleBase" id="RU363090"/>
    </source>
</evidence>
<keyword evidence="4 6" id="KW-0418">Kinase</keyword>
<organism evidence="9 10">
    <name type="scientific">Rotaria sordida</name>
    <dbReference type="NCBI Taxonomy" id="392033"/>
    <lineage>
        <taxon>Eukaryota</taxon>
        <taxon>Metazoa</taxon>
        <taxon>Spiralia</taxon>
        <taxon>Gnathifera</taxon>
        <taxon>Rotifera</taxon>
        <taxon>Eurotatoria</taxon>
        <taxon>Bdelloidea</taxon>
        <taxon>Philodinida</taxon>
        <taxon>Philodinidae</taxon>
        <taxon>Rotaria</taxon>
    </lineage>
</organism>
<dbReference type="SUPFAM" id="SSF56104">
    <property type="entry name" value="SAICAR synthase-like"/>
    <property type="match status" value="1"/>
</dbReference>
<evidence type="ECO:0000256" key="4">
    <source>
        <dbReference type="ARBA" id="ARBA00022777"/>
    </source>
</evidence>
<feature type="region of interest" description="Disordered" evidence="7">
    <location>
        <begin position="39"/>
        <end position="64"/>
    </location>
</feature>
<dbReference type="Gene3D" id="3.30.470.160">
    <property type="entry name" value="Inositol polyphosphate kinase"/>
    <property type="match status" value="1"/>
</dbReference>
<dbReference type="Pfam" id="PF03770">
    <property type="entry name" value="IPK"/>
    <property type="match status" value="1"/>
</dbReference>
<dbReference type="PANTHER" id="PTHR12400:SF97">
    <property type="entry name" value="KINASE"/>
    <property type="match status" value="1"/>
</dbReference>
<evidence type="ECO:0000313" key="8">
    <source>
        <dbReference type="EMBL" id="CAF0972799.1"/>
    </source>
</evidence>
<dbReference type="EMBL" id="CAJNOL010000760">
    <property type="protein sequence ID" value="CAF1190530.1"/>
    <property type="molecule type" value="Genomic_DNA"/>
</dbReference>
<dbReference type="GO" id="GO:0000828">
    <property type="term" value="F:inositol hexakisphosphate kinase activity"/>
    <property type="evidence" value="ECO:0007669"/>
    <property type="project" value="TreeGrafter"/>
</dbReference>
<proteinExistence type="inferred from homology"/>
<comment type="caution">
    <text evidence="9">The sequence shown here is derived from an EMBL/GenBank/DDBJ whole genome shotgun (WGS) entry which is preliminary data.</text>
</comment>
<dbReference type="GO" id="GO:0032958">
    <property type="term" value="P:inositol phosphate biosynthetic process"/>
    <property type="evidence" value="ECO:0007669"/>
    <property type="project" value="InterPro"/>
</dbReference>
<dbReference type="GO" id="GO:0005737">
    <property type="term" value="C:cytoplasm"/>
    <property type="evidence" value="ECO:0007669"/>
    <property type="project" value="TreeGrafter"/>
</dbReference>
<evidence type="ECO:0000256" key="1">
    <source>
        <dbReference type="ARBA" id="ARBA00007374"/>
    </source>
</evidence>
<evidence type="ECO:0000256" key="2">
    <source>
        <dbReference type="ARBA" id="ARBA00022679"/>
    </source>
</evidence>
<dbReference type="GO" id="GO:0046854">
    <property type="term" value="P:phosphatidylinositol phosphate biosynthetic process"/>
    <property type="evidence" value="ECO:0007669"/>
    <property type="project" value="TreeGrafter"/>
</dbReference>
<dbReference type="InterPro" id="IPR005522">
    <property type="entry name" value="IPK"/>
</dbReference>
<dbReference type="FunFam" id="3.30.470.160:FF:000001">
    <property type="entry name" value="Kinase"/>
    <property type="match status" value="1"/>
</dbReference>
<evidence type="ECO:0000313" key="9">
    <source>
        <dbReference type="EMBL" id="CAF1190530.1"/>
    </source>
</evidence>
<accession>A0A814VGR9</accession>
<keyword evidence="5" id="KW-0067">ATP-binding</keyword>
<comment type="similarity">
    <text evidence="1 6">Belongs to the inositol phosphokinase (IPK) family.</text>
</comment>
<dbReference type="AlphaFoldDB" id="A0A814VGR9"/>
<keyword evidence="3" id="KW-0547">Nucleotide-binding</keyword>
<dbReference type="GO" id="GO:0005524">
    <property type="term" value="F:ATP binding"/>
    <property type="evidence" value="ECO:0007669"/>
    <property type="project" value="UniProtKB-KW"/>
</dbReference>
<evidence type="ECO:0000313" key="10">
    <source>
        <dbReference type="Proteomes" id="UP000663870"/>
    </source>
</evidence>
<evidence type="ECO:0000256" key="5">
    <source>
        <dbReference type="ARBA" id="ARBA00022840"/>
    </source>
</evidence>
<keyword evidence="10" id="KW-1185">Reference proteome</keyword>
<gene>
    <name evidence="9" type="ORF">JXQ802_LOCUS23850</name>
    <name evidence="8" type="ORF">PYM288_LOCUS13201</name>
</gene>
<sequence>MRESPPTRKIRYGLSSLSISFSKRSHLNKRKLVRDIATQSSPQQTVTHKSLHDSSHLENSNTPNMITAINSRSNEYLSNRRYYQYPTSSSCPSTKHNKSVKNTLLGLWQSFNTDELQLSSSSPVDSKYFEDHVKKNNQSRKAFSNVVTIFLTPTQVKQERNQWIQLVGHDGTFKTGIHDGYILKELCEHERHCCKLLQNDLLKDFVPKYNGTVQDEEGKLFIEIEDLLATFHEPSIMDCKIGVRTYLEEELDKSERNPEPRTDLYNKMIAIDYLAPTEKEHEEKKILKSRYMIWRESLSSSQNLGFRIEAIQKSDGLMSKEFQRIKGHNDVKKQLSEFIANSFPRAIQYLERLIKLRSACIRSNFFQTHELIGSSLLFVHDENKASIWMIDFGKTRLLPNNIHITHEKPWIRGSHEDGYLFGLDNLISILREIINEL</sequence>
<evidence type="ECO:0000256" key="7">
    <source>
        <dbReference type="SAM" id="MobiDB-lite"/>
    </source>
</evidence>
<keyword evidence="2 6" id="KW-0808">Transferase</keyword>
<dbReference type="GO" id="GO:0005634">
    <property type="term" value="C:nucleus"/>
    <property type="evidence" value="ECO:0007669"/>
    <property type="project" value="TreeGrafter"/>
</dbReference>
<name>A0A814VGR9_9BILA</name>
<dbReference type="PANTHER" id="PTHR12400">
    <property type="entry name" value="INOSITOL POLYPHOSPHATE KINASE"/>
    <property type="match status" value="1"/>
</dbReference>
<dbReference type="Proteomes" id="UP000663870">
    <property type="component" value="Unassembled WGS sequence"/>
</dbReference>
<dbReference type="Proteomes" id="UP000663854">
    <property type="component" value="Unassembled WGS sequence"/>
</dbReference>
<evidence type="ECO:0000256" key="3">
    <source>
        <dbReference type="ARBA" id="ARBA00022741"/>
    </source>
</evidence>
<protein>
    <recommendedName>
        <fullName evidence="6">Kinase</fullName>
        <ecNumber evidence="6">2.7.-.-</ecNumber>
    </recommendedName>
</protein>
<feature type="compositionally biased region" description="Polar residues" evidence="7">
    <location>
        <begin position="39"/>
        <end position="48"/>
    </location>
</feature>